<comment type="caution">
    <text evidence="7">The sequence shown here is derived from an EMBL/GenBank/DDBJ whole genome shotgun (WGS) entry which is preliminary data.</text>
</comment>
<dbReference type="PANTHER" id="PTHR21716">
    <property type="entry name" value="TRANSMEMBRANE PROTEIN"/>
    <property type="match status" value="1"/>
</dbReference>
<feature type="transmembrane region" description="Helical" evidence="6">
    <location>
        <begin position="284"/>
        <end position="305"/>
    </location>
</feature>
<evidence type="ECO:0000313" key="8">
    <source>
        <dbReference type="Proteomes" id="UP001172743"/>
    </source>
</evidence>
<keyword evidence="4 6" id="KW-1133">Transmembrane helix</keyword>
<evidence type="ECO:0000256" key="2">
    <source>
        <dbReference type="ARBA" id="ARBA00009773"/>
    </source>
</evidence>
<sequence>MEREKGYEDRLTRERSSFFQTRFIRFLGGKNLLFLLIALLLTGCIIFVFDKVDFIFYPLQVLFEVVILPGVLAIIGYYLLRPFVRLADKSGKGKVPRSLVILILYVIVAALLTLLSLLVYPFLRDQFTNLVEEFPNYFMQFVQSTVTFINNSSFDELLTKFNFDYEKILSDVTDDLVTTMRDTVTNVASSVASGITGFVSTLTGILLSLVTVPFILFYLLYEGEKLPRFILRIFPPRARAEVGQVMKEMDKQVSSYILGQILVSICIGVMMTIGFLIIGLDYAFLLGILAMVTSVVPYLGPVIAITPALVIAIVDSPFMLIQLIIVWTIVQLVEGKFITPNIMGKSLSVHPITIIFVLLTFGSLFGVAGVILGIPGYALLKVLVSHLFGLVKRRYNRFERDIDNKYDI</sequence>
<feature type="transmembrane region" description="Helical" evidence="6">
    <location>
        <begin position="312"/>
        <end position="333"/>
    </location>
</feature>
<name>A0ABT8GMJ7_9BACL</name>
<dbReference type="PANTHER" id="PTHR21716:SF69">
    <property type="entry name" value="TRANSPORT PROTEIN YUBA-RELATED"/>
    <property type="match status" value="1"/>
</dbReference>
<feature type="transmembrane region" description="Helical" evidence="6">
    <location>
        <begin position="198"/>
        <end position="221"/>
    </location>
</feature>
<keyword evidence="5 6" id="KW-0472">Membrane</keyword>
<dbReference type="Proteomes" id="UP001172743">
    <property type="component" value="Unassembled WGS sequence"/>
</dbReference>
<evidence type="ECO:0000256" key="4">
    <source>
        <dbReference type="ARBA" id="ARBA00022989"/>
    </source>
</evidence>
<keyword evidence="3 6" id="KW-0812">Transmembrane</keyword>
<comment type="similarity">
    <text evidence="2">Belongs to the autoinducer-2 exporter (AI-2E) (TC 2.A.86) family.</text>
</comment>
<accession>A0ABT8GMJ7</accession>
<protein>
    <submittedName>
        <fullName evidence="7">AI-2E family transporter</fullName>
    </submittedName>
</protein>
<feature type="transmembrane region" description="Helical" evidence="6">
    <location>
        <begin position="256"/>
        <end position="278"/>
    </location>
</feature>
<evidence type="ECO:0000256" key="6">
    <source>
        <dbReference type="SAM" id="Phobius"/>
    </source>
</evidence>
<keyword evidence="8" id="KW-1185">Reference proteome</keyword>
<evidence type="ECO:0000313" key="7">
    <source>
        <dbReference type="EMBL" id="MDN4492648.1"/>
    </source>
</evidence>
<dbReference type="RefSeq" id="WP_301136786.1">
    <property type="nucleotide sequence ID" value="NZ_JAUHTQ010000002.1"/>
</dbReference>
<reference evidence="7" key="1">
    <citation type="submission" date="2023-07" db="EMBL/GenBank/DDBJ databases">
        <title>Ureibacillus sp. isolated from freshwater well.</title>
        <authorList>
            <person name="Kirdat K."/>
            <person name="Bhatt A."/>
            <person name="Teware R."/>
            <person name="Bhavsar Y."/>
            <person name="Yadav A."/>
        </authorList>
    </citation>
    <scope>NUCLEOTIDE SEQUENCE</scope>
    <source>
        <strain evidence="7">BA0131</strain>
    </source>
</reference>
<gene>
    <name evidence="7" type="ORF">QYB95_03775</name>
</gene>
<feature type="transmembrane region" description="Helical" evidence="6">
    <location>
        <begin position="353"/>
        <end position="384"/>
    </location>
</feature>
<feature type="transmembrane region" description="Helical" evidence="6">
    <location>
        <begin position="55"/>
        <end position="79"/>
    </location>
</feature>
<dbReference type="InterPro" id="IPR002549">
    <property type="entry name" value="AI-2E-like"/>
</dbReference>
<evidence type="ECO:0000256" key="1">
    <source>
        <dbReference type="ARBA" id="ARBA00004141"/>
    </source>
</evidence>
<organism evidence="7 8">
    <name type="scientific">Ureibacillus aquaedulcis</name>
    <dbReference type="NCBI Taxonomy" id="3058421"/>
    <lineage>
        <taxon>Bacteria</taxon>
        <taxon>Bacillati</taxon>
        <taxon>Bacillota</taxon>
        <taxon>Bacilli</taxon>
        <taxon>Bacillales</taxon>
        <taxon>Caryophanaceae</taxon>
        <taxon>Ureibacillus</taxon>
    </lineage>
</organism>
<dbReference type="Pfam" id="PF01594">
    <property type="entry name" value="AI-2E_transport"/>
    <property type="match status" value="1"/>
</dbReference>
<feature type="transmembrane region" description="Helical" evidence="6">
    <location>
        <begin position="99"/>
        <end position="123"/>
    </location>
</feature>
<comment type="subcellular location">
    <subcellularLocation>
        <location evidence="1">Membrane</location>
        <topology evidence="1">Multi-pass membrane protein</topology>
    </subcellularLocation>
</comment>
<evidence type="ECO:0000256" key="3">
    <source>
        <dbReference type="ARBA" id="ARBA00022692"/>
    </source>
</evidence>
<evidence type="ECO:0000256" key="5">
    <source>
        <dbReference type="ARBA" id="ARBA00023136"/>
    </source>
</evidence>
<feature type="transmembrane region" description="Helical" evidence="6">
    <location>
        <begin position="32"/>
        <end position="49"/>
    </location>
</feature>
<proteinExistence type="inferred from homology"/>
<dbReference type="EMBL" id="JAUHTQ010000002">
    <property type="protein sequence ID" value="MDN4492648.1"/>
    <property type="molecule type" value="Genomic_DNA"/>
</dbReference>